<dbReference type="PROSITE" id="PS00101">
    <property type="entry name" value="HEXAPEP_TRANSFERASES"/>
    <property type="match status" value="1"/>
</dbReference>
<dbReference type="GO" id="GO:0016740">
    <property type="term" value="F:transferase activity"/>
    <property type="evidence" value="ECO:0007669"/>
    <property type="project" value="UniProtKB-KW"/>
</dbReference>
<protein>
    <submittedName>
        <fullName evidence="6">Acetyltransferase</fullName>
    </submittedName>
</protein>
<comment type="caution">
    <text evidence="6">The sequence shown here is derived from an EMBL/GenBank/DDBJ whole genome shotgun (WGS) entry which is preliminary data.</text>
</comment>
<evidence type="ECO:0000313" key="6">
    <source>
        <dbReference type="EMBL" id="OCL31810.1"/>
    </source>
</evidence>
<reference evidence="7" key="1">
    <citation type="submission" date="2016-07" db="EMBL/GenBank/DDBJ databases">
        <authorList>
            <person name="Florea S."/>
            <person name="Webb J.S."/>
            <person name="Jaromczyk J."/>
            <person name="Schardl C.L."/>
        </authorList>
    </citation>
    <scope>NUCLEOTIDE SEQUENCE [LARGE SCALE GENOMIC DNA]</scope>
    <source>
        <strain evidence="7">IPBSL-7</strain>
    </source>
</reference>
<dbReference type="SUPFAM" id="SSF51161">
    <property type="entry name" value="Trimeric LpxA-like enzymes"/>
    <property type="match status" value="1"/>
</dbReference>
<dbReference type="NCBIfam" id="TIGR03570">
    <property type="entry name" value="NeuD_NnaD"/>
    <property type="match status" value="1"/>
</dbReference>
<evidence type="ECO:0000256" key="1">
    <source>
        <dbReference type="ARBA" id="ARBA00022679"/>
    </source>
</evidence>
<dbReference type="InterPro" id="IPR050179">
    <property type="entry name" value="Trans_hexapeptide_repeat"/>
</dbReference>
<evidence type="ECO:0000313" key="7">
    <source>
        <dbReference type="Proteomes" id="UP000093501"/>
    </source>
</evidence>
<dbReference type="Proteomes" id="UP000093501">
    <property type="component" value="Unassembled WGS sequence"/>
</dbReference>
<evidence type="ECO:0000256" key="2">
    <source>
        <dbReference type="ARBA" id="ARBA00022737"/>
    </source>
</evidence>
<sequence length="213" mass="21782">MREKVVVVGASGFGREALDTLDAMIANGTDLEVLGVVDDNPSEVNQDRLEARGVQYLGTISAWLETAPSARFVLGIGSPSVRRRLVELLESAGLLAYTAVHPTATVGAAAQLGAGAVVCAGAVVSTNVRTGQHVHINPNATVGHDAILGDYVSVNPAAVLSGEVFIGEEVLVGASATVLQQLSVGARSVVGAAALVTRNVPTDVVVKGVPARW</sequence>
<keyword evidence="7" id="KW-1185">Reference proteome</keyword>
<dbReference type="Pfam" id="PF17836">
    <property type="entry name" value="PglD_N"/>
    <property type="match status" value="1"/>
</dbReference>
<dbReference type="AlphaFoldDB" id="A0A1C0AIC0"/>
<dbReference type="PANTHER" id="PTHR43300">
    <property type="entry name" value="ACETYLTRANSFERASE"/>
    <property type="match status" value="1"/>
</dbReference>
<dbReference type="InterPro" id="IPR020019">
    <property type="entry name" value="AcTrfase_PglD-like"/>
</dbReference>
<dbReference type="InterPro" id="IPR041561">
    <property type="entry name" value="PglD_N"/>
</dbReference>
<evidence type="ECO:0000259" key="5">
    <source>
        <dbReference type="Pfam" id="PF17836"/>
    </source>
</evidence>
<proteinExistence type="predicted"/>
<feature type="site" description="Increases basicity of active site His" evidence="3">
    <location>
        <position position="145"/>
    </location>
</feature>
<feature type="active site" description="Proton acceptor" evidence="3">
    <location>
        <position position="144"/>
    </location>
</feature>
<organism evidence="6 7">
    <name type="scientific">Tessaracoccus lapidicaptus</name>
    <dbReference type="NCBI Taxonomy" id="1427523"/>
    <lineage>
        <taxon>Bacteria</taxon>
        <taxon>Bacillati</taxon>
        <taxon>Actinomycetota</taxon>
        <taxon>Actinomycetes</taxon>
        <taxon>Propionibacteriales</taxon>
        <taxon>Propionibacteriaceae</taxon>
        <taxon>Tessaracoccus</taxon>
    </lineage>
</organism>
<dbReference type="InterPro" id="IPR018357">
    <property type="entry name" value="Hexapep_transf_CS"/>
</dbReference>
<keyword evidence="1 6" id="KW-0808">Transferase</keyword>
<dbReference type="EMBL" id="MBQD01000025">
    <property type="protein sequence ID" value="OCL31810.1"/>
    <property type="molecule type" value="Genomic_DNA"/>
</dbReference>
<dbReference type="PANTHER" id="PTHR43300:SF7">
    <property type="entry name" value="UDP-N-ACETYLBACILLOSAMINE N-ACETYLTRANSFERASE"/>
    <property type="match status" value="1"/>
</dbReference>
<feature type="binding site" evidence="4">
    <location>
        <position position="77"/>
    </location>
    <ligand>
        <name>substrate</name>
    </ligand>
</feature>
<dbReference type="Gene3D" id="3.40.50.20">
    <property type="match status" value="1"/>
</dbReference>
<name>A0A1C0AIC0_9ACTN</name>
<accession>A0A1C0AIC0</accession>
<feature type="domain" description="PglD N-terminal" evidence="5">
    <location>
        <begin position="4"/>
        <end position="87"/>
    </location>
</feature>
<evidence type="ECO:0000256" key="4">
    <source>
        <dbReference type="PIRSR" id="PIRSR620019-2"/>
    </source>
</evidence>
<keyword evidence="2" id="KW-0677">Repeat</keyword>
<dbReference type="RefSeq" id="WP_068752586.1">
    <property type="nucleotide sequence ID" value="NZ_MBQD01000025.1"/>
</dbReference>
<evidence type="ECO:0000256" key="3">
    <source>
        <dbReference type="PIRSR" id="PIRSR620019-1"/>
    </source>
</evidence>
<dbReference type="Gene3D" id="2.160.10.10">
    <property type="entry name" value="Hexapeptide repeat proteins"/>
    <property type="match status" value="1"/>
</dbReference>
<gene>
    <name evidence="6" type="ORF">BCR15_08830</name>
</gene>
<dbReference type="InterPro" id="IPR011004">
    <property type="entry name" value="Trimer_LpxA-like_sf"/>
</dbReference>
<dbReference type="CDD" id="cd03360">
    <property type="entry name" value="LbH_AT_putative"/>
    <property type="match status" value="1"/>
</dbReference>